<dbReference type="EMBL" id="VSWD01000005">
    <property type="protein sequence ID" value="KAK3103079.1"/>
    <property type="molecule type" value="Genomic_DNA"/>
</dbReference>
<accession>A0AA89C6P9</accession>
<keyword evidence="5" id="KW-0812">Transmembrane</keyword>
<keyword evidence="4" id="KW-0808">Transferase</keyword>
<keyword evidence="6" id="KW-0735">Signal-anchor</keyword>
<keyword evidence="8" id="KW-0472">Membrane</keyword>
<evidence type="ECO:0000256" key="9">
    <source>
        <dbReference type="ARBA" id="ARBA00023180"/>
    </source>
</evidence>
<evidence type="ECO:0000256" key="5">
    <source>
        <dbReference type="ARBA" id="ARBA00022692"/>
    </source>
</evidence>
<evidence type="ECO:0000256" key="7">
    <source>
        <dbReference type="ARBA" id="ARBA00022989"/>
    </source>
</evidence>
<name>A0AA89C6P9_PINIB</name>
<evidence type="ECO:0000256" key="6">
    <source>
        <dbReference type="ARBA" id="ARBA00022968"/>
    </source>
</evidence>
<dbReference type="InterPro" id="IPR003406">
    <property type="entry name" value="Glyco_trans_14"/>
</dbReference>
<comment type="subcellular location">
    <subcellularLocation>
        <location evidence="1">Membrane</location>
        <topology evidence="1">Single-pass type II membrane protein</topology>
    </subcellularLocation>
</comment>
<keyword evidence="3" id="KW-0328">Glycosyltransferase</keyword>
<dbReference type="PANTHER" id="PTHR19297:SF191">
    <property type="entry name" value="PROTEIN XYLOSYLTRANSFERASE"/>
    <property type="match status" value="1"/>
</dbReference>
<evidence type="ECO:0000256" key="3">
    <source>
        <dbReference type="ARBA" id="ARBA00022676"/>
    </source>
</evidence>
<evidence type="ECO:0000256" key="10">
    <source>
        <dbReference type="ARBA" id="ARBA00038150"/>
    </source>
</evidence>
<sequence>MAYNCWNFMKERHYVTGSLTSQEKEFPLAYSITMHDSVFQFETLLRAIYRPQNYYCIQVDRKAPQLLLDGVKNIAKCFSNVFCDTHRIDVRPNSLSIAHAHLSCMRKLLIYPKWKYYMNLNEGDFPLKTNYEITEILKSLNGSNDVQGLPYRHINGKIYHPPHGLFGFTGSPRVLLNRQTAEFVGRNPQSNSILAWAIRTKQPYRNFFATINYNPRLSLPGTYHGPLDESVLKSYRHIVQYTVSKLPKSEQRKSCRGRLQGETCVFGVDDMPTLYKRKELLVHKVKWDYQGVVLACLEHEIQRRTRLQYLIPRKYDTRFYRNLTFIKYST</sequence>
<comment type="similarity">
    <text evidence="10">Belongs to the glycosyltransferase 14 family.</text>
</comment>
<proteinExistence type="inferred from homology"/>
<dbReference type="GO" id="GO:0016020">
    <property type="term" value="C:membrane"/>
    <property type="evidence" value="ECO:0007669"/>
    <property type="project" value="UniProtKB-SubCell"/>
</dbReference>
<keyword evidence="12" id="KW-1185">Reference proteome</keyword>
<reference evidence="11" key="1">
    <citation type="submission" date="2019-08" db="EMBL/GenBank/DDBJ databases">
        <title>The improved chromosome-level genome for the pearl oyster Pinctada fucata martensii using PacBio sequencing and Hi-C.</title>
        <authorList>
            <person name="Zheng Z."/>
        </authorList>
    </citation>
    <scope>NUCLEOTIDE SEQUENCE</scope>
    <source>
        <strain evidence="11">ZZ-2019</strain>
        <tissue evidence="11">Adductor muscle</tissue>
    </source>
</reference>
<comment type="pathway">
    <text evidence="2">Protein modification; protein glycosylation.</text>
</comment>
<dbReference type="Proteomes" id="UP001186944">
    <property type="component" value="Unassembled WGS sequence"/>
</dbReference>
<evidence type="ECO:0000256" key="8">
    <source>
        <dbReference type="ARBA" id="ARBA00023136"/>
    </source>
</evidence>
<organism evidence="11 12">
    <name type="scientific">Pinctada imbricata</name>
    <name type="common">Atlantic pearl-oyster</name>
    <name type="synonym">Pinctada martensii</name>
    <dbReference type="NCBI Taxonomy" id="66713"/>
    <lineage>
        <taxon>Eukaryota</taxon>
        <taxon>Metazoa</taxon>
        <taxon>Spiralia</taxon>
        <taxon>Lophotrochozoa</taxon>
        <taxon>Mollusca</taxon>
        <taxon>Bivalvia</taxon>
        <taxon>Autobranchia</taxon>
        <taxon>Pteriomorphia</taxon>
        <taxon>Pterioida</taxon>
        <taxon>Pterioidea</taxon>
        <taxon>Pteriidae</taxon>
        <taxon>Pinctada</taxon>
    </lineage>
</organism>
<evidence type="ECO:0000313" key="12">
    <source>
        <dbReference type="Proteomes" id="UP001186944"/>
    </source>
</evidence>
<keyword evidence="9" id="KW-0325">Glycoprotein</keyword>
<dbReference type="GO" id="GO:0008375">
    <property type="term" value="F:acetylglucosaminyltransferase activity"/>
    <property type="evidence" value="ECO:0007669"/>
    <property type="project" value="TreeGrafter"/>
</dbReference>
<dbReference type="Pfam" id="PF02485">
    <property type="entry name" value="Branch"/>
    <property type="match status" value="1"/>
</dbReference>
<keyword evidence="7" id="KW-1133">Transmembrane helix</keyword>
<evidence type="ECO:0000256" key="1">
    <source>
        <dbReference type="ARBA" id="ARBA00004606"/>
    </source>
</evidence>
<comment type="caution">
    <text evidence="11">The sequence shown here is derived from an EMBL/GenBank/DDBJ whole genome shotgun (WGS) entry which is preliminary data.</text>
</comment>
<dbReference type="PANTHER" id="PTHR19297">
    <property type="entry name" value="GLYCOSYLTRANSFERASE 14 FAMILY MEMBER"/>
    <property type="match status" value="1"/>
</dbReference>
<evidence type="ECO:0000313" key="11">
    <source>
        <dbReference type="EMBL" id="KAK3103079.1"/>
    </source>
</evidence>
<protein>
    <submittedName>
        <fullName evidence="11">Uncharacterized protein</fullName>
    </submittedName>
</protein>
<evidence type="ECO:0000256" key="2">
    <source>
        <dbReference type="ARBA" id="ARBA00004922"/>
    </source>
</evidence>
<dbReference type="AlphaFoldDB" id="A0AA89C6P9"/>
<gene>
    <name evidence="11" type="ORF">FSP39_016308</name>
</gene>
<evidence type="ECO:0000256" key="4">
    <source>
        <dbReference type="ARBA" id="ARBA00022679"/>
    </source>
</evidence>